<name>A0ABS1BLM3_9SPHI</name>
<evidence type="ECO:0000313" key="1">
    <source>
        <dbReference type="EMBL" id="MBK0383782.1"/>
    </source>
</evidence>
<proteinExistence type="predicted"/>
<dbReference type="Proteomes" id="UP000660024">
    <property type="component" value="Unassembled WGS sequence"/>
</dbReference>
<gene>
    <name evidence="1" type="ORF">I5M32_12505</name>
</gene>
<organism evidence="1 2">
    <name type="scientific">Pedobacter segetis</name>
    <dbReference type="NCBI Taxonomy" id="2793069"/>
    <lineage>
        <taxon>Bacteria</taxon>
        <taxon>Pseudomonadati</taxon>
        <taxon>Bacteroidota</taxon>
        <taxon>Sphingobacteriia</taxon>
        <taxon>Sphingobacteriales</taxon>
        <taxon>Sphingobacteriaceae</taxon>
        <taxon>Pedobacter</taxon>
    </lineage>
</organism>
<evidence type="ECO:0000313" key="2">
    <source>
        <dbReference type="Proteomes" id="UP000660024"/>
    </source>
</evidence>
<comment type="caution">
    <text evidence="1">The sequence shown here is derived from an EMBL/GenBank/DDBJ whole genome shotgun (WGS) entry which is preliminary data.</text>
</comment>
<accession>A0ABS1BLM3</accession>
<keyword evidence="2" id="KW-1185">Reference proteome</keyword>
<dbReference type="RefSeq" id="WP_200586890.1">
    <property type="nucleotide sequence ID" value="NZ_JAEHFY010000017.1"/>
</dbReference>
<protein>
    <submittedName>
        <fullName evidence="1">Uncharacterized protein</fullName>
    </submittedName>
</protein>
<reference evidence="1 2" key="1">
    <citation type="submission" date="2020-12" db="EMBL/GenBank/DDBJ databases">
        <title>Bacterial novel species Pedobacter sp. SD-b isolated from soil.</title>
        <authorList>
            <person name="Jung H.-Y."/>
        </authorList>
    </citation>
    <scope>NUCLEOTIDE SEQUENCE [LARGE SCALE GENOMIC DNA]</scope>
    <source>
        <strain evidence="1 2">SD-b</strain>
    </source>
</reference>
<sequence>MKKDTENNNVSEIKSKETIESTRKCLVGADWILKPANRVIAAWKFSEDGTFNFSTEALGGCSAWGNWKIISPDKIQINYTRFTGGINLNDEIITLTDCNSLKSGKIEYSKQEGSVNEDINSIDGTYLYKDDSAELEITISGDTWTGKTTVITGFGSDYDNQNTNYDNGIVKNNNLYNSSGTVKVGYINGNSLITSVGEHSVTLLKN</sequence>
<dbReference type="EMBL" id="JAEHFY010000017">
    <property type="protein sequence ID" value="MBK0383782.1"/>
    <property type="molecule type" value="Genomic_DNA"/>
</dbReference>